<evidence type="ECO:0000313" key="4">
    <source>
        <dbReference type="Proteomes" id="UP000184612"/>
    </source>
</evidence>
<dbReference type="InterPro" id="IPR029058">
    <property type="entry name" value="AB_hydrolase_fold"/>
</dbReference>
<dbReference type="InterPro" id="IPR013736">
    <property type="entry name" value="Xaa-Pro_dipept_C"/>
</dbReference>
<dbReference type="InterPro" id="IPR000383">
    <property type="entry name" value="Xaa-Pro-like_dom"/>
</dbReference>
<evidence type="ECO:0000313" key="3">
    <source>
        <dbReference type="EMBL" id="SHO43202.1"/>
    </source>
</evidence>
<dbReference type="STRING" id="1121345.SAMN02745217_00129"/>
<evidence type="ECO:0000259" key="2">
    <source>
        <dbReference type="SMART" id="SM00939"/>
    </source>
</evidence>
<protein>
    <recommendedName>
        <fullName evidence="2">Xaa-Pro dipeptidyl-peptidase C-terminal domain-containing protein</fullName>
    </recommendedName>
</protein>
<proteinExistence type="predicted"/>
<dbReference type="Pfam" id="PF02129">
    <property type="entry name" value="Peptidase_S15"/>
    <property type="match status" value="1"/>
</dbReference>
<keyword evidence="4" id="KW-1185">Reference proteome</keyword>
<feature type="domain" description="Xaa-Pro dipeptidyl-peptidase C-terminal" evidence="2">
    <location>
        <begin position="311"/>
        <end position="557"/>
    </location>
</feature>
<dbReference type="AlphaFoldDB" id="A0A1M7XWP5"/>
<reference evidence="3 4" key="1">
    <citation type="submission" date="2016-12" db="EMBL/GenBank/DDBJ databases">
        <authorList>
            <person name="Song W.-J."/>
            <person name="Kurnit D.M."/>
        </authorList>
    </citation>
    <scope>NUCLEOTIDE SEQUENCE [LARGE SCALE GENOMIC DNA]</scope>
    <source>
        <strain evidence="3 4">DSM 12503</strain>
    </source>
</reference>
<dbReference type="SUPFAM" id="SSF49785">
    <property type="entry name" value="Galactose-binding domain-like"/>
    <property type="match status" value="1"/>
</dbReference>
<dbReference type="Gene3D" id="3.40.50.1820">
    <property type="entry name" value="alpha/beta hydrolase"/>
    <property type="match status" value="1"/>
</dbReference>
<gene>
    <name evidence="3" type="ORF">SAMN02745217_00129</name>
</gene>
<dbReference type="OrthoDB" id="319764at2"/>
<sequence>MQSAKINREYEDSGYQEAYPSFTESVMMLTMKDGINLKTYIYRPADKENRLPDNSIPAILVRSCYPSQMEAYKSHGENLAKRGYAFILQFCRGTGGSEGEWVPNVKEREDGLVTVNWLNEQSWVDAIGYWGNSYLALTGWAIADMVPEKVKGMCLTHYGTDRFYSAYEKGMFRQDVLTSWAMDNAGFPVTADYLESLKYMPQAEVDEKLWGGRLDWYREWILNTHREDEYWQQGFWKELYEIPSKVEVPLYIRSGWYDHHHGSSMHTWDNLAQEAKEKSWLDIGGWNHSFHSCLEDCKTENSRNSEIFAILEWFELVLKRKETPKQRIRTYAIAADCWLENKIWPEEPDKVLTWYLGNRTQEEQKKEIGGTLQIEAEKAEGEFTYEYDPDNPVISKGAESLLKNMAHNGSLKQPKAGRRADVLSFLSKPIEENILISGKMKAILYVSSDCPDTAFTVKIMEVRENGDAYSIRSSITDLCYDIGHTYEPGTAVEVSVDMWDIVYELQKGSVLRIDISSSDFPQYHIHSNYAGNWALATKRQKAMQKIYSGKVYASRLEIPVKITDCK</sequence>
<dbReference type="Gene3D" id="1.10.3020.10">
    <property type="entry name" value="alpha-amino acid ester hydrolase ( Helical cap domain)"/>
    <property type="match status" value="1"/>
</dbReference>
<evidence type="ECO:0000256" key="1">
    <source>
        <dbReference type="ARBA" id="ARBA00022801"/>
    </source>
</evidence>
<dbReference type="SMART" id="SM00939">
    <property type="entry name" value="PepX_C"/>
    <property type="match status" value="1"/>
</dbReference>
<dbReference type="InterPro" id="IPR005674">
    <property type="entry name" value="CocE/Ser_esterase"/>
</dbReference>
<dbReference type="GO" id="GO:0008239">
    <property type="term" value="F:dipeptidyl-peptidase activity"/>
    <property type="evidence" value="ECO:0007669"/>
    <property type="project" value="InterPro"/>
</dbReference>
<organism evidence="3 4">
    <name type="scientific">Anaerocolumna xylanovorans DSM 12503</name>
    <dbReference type="NCBI Taxonomy" id="1121345"/>
    <lineage>
        <taxon>Bacteria</taxon>
        <taxon>Bacillati</taxon>
        <taxon>Bacillota</taxon>
        <taxon>Clostridia</taxon>
        <taxon>Lachnospirales</taxon>
        <taxon>Lachnospiraceae</taxon>
        <taxon>Anaerocolumna</taxon>
    </lineage>
</organism>
<dbReference type="Pfam" id="PF08530">
    <property type="entry name" value="PepX_C"/>
    <property type="match status" value="1"/>
</dbReference>
<dbReference type="Proteomes" id="UP000184612">
    <property type="component" value="Unassembled WGS sequence"/>
</dbReference>
<keyword evidence="1" id="KW-0378">Hydrolase</keyword>
<dbReference type="SUPFAM" id="SSF53474">
    <property type="entry name" value="alpha/beta-Hydrolases"/>
    <property type="match status" value="1"/>
</dbReference>
<accession>A0A1M7XWP5</accession>
<dbReference type="Gene3D" id="2.60.120.260">
    <property type="entry name" value="Galactose-binding domain-like"/>
    <property type="match status" value="1"/>
</dbReference>
<name>A0A1M7XWP5_9FIRM</name>
<dbReference type="EMBL" id="FRFD01000003">
    <property type="protein sequence ID" value="SHO43202.1"/>
    <property type="molecule type" value="Genomic_DNA"/>
</dbReference>
<dbReference type="InterPro" id="IPR008979">
    <property type="entry name" value="Galactose-bd-like_sf"/>
</dbReference>
<dbReference type="NCBIfam" id="TIGR00976">
    <property type="entry name" value="CocE_NonD"/>
    <property type="match status" value="1"/>
</dbReference>
<dbReference type="RefSeq" id="WP_073586889.1">
    <property type="nucleotide sequence ID" value="NZ_FRFD01000003.1"/>
</dbReference>